<keyword evidence="1" id="KW-0547">Nucleotide-binding</keyword>
<protein>
    <recommendedName>
        <fullName evidence="2">ATP-grasp domain-containing protein</fullName>
    </recommendedName>
</protein>
<dbReference type="PROSITE" id="PS50975">
    <property type="entry name" value="ATP_GRASP"/>
    <property type="match status" value="1"/>
</dbReference>
<sequence length="393" mass="44897">MDVIVLGLGVNGLAVTRSLGCRQLAVAGIYHDDMDLGRYSRYLRQVKKIPANYDARHVLAACRSLMPDKAKPDHKAVIICTSDQFAETLAGHAALFEPYFLLTTPDKSLYWRFLAKQATADICREHQFPIPETRYSKTPGELTALTESLHYPVIIKPDLTFDQGFPGKNVIAHSHRELQTFFTRYPELDTRVVVQDIVPSGDGKIYVVSTFSDKDAKVRAIYSGKKIRQYLPDYGVTCFGVSEHKEQLKQTVIDFLEAIGYQGFATLEFAYDEEKDRFIFIELNIRTFYHNQLFKDAGIDLNYLAYQLTTETGDIPACVSTQKDGIYWLDFTRDAGSFIRKRKSGKLTLLPWLKDIIKARSFAYFDLRDLKPFIASVRKFIIISLSGFFQRQK</sequence>
<dbReference type="RefSeq" id="WP_274052525.1">
    <property type="nucleotide sequence ID" value="NZ_CP059693.1"/>
</dbReference>
<dbReference type="EMBL" id="CP059693">
    <property type="protein sequence ID" value="WDE12255.1"/>
    <property type="molecule type" value="Genomic_DNA"/>
</dbReference>
<feature type="domain" description="ATP-grasp" evidence="2">
    <location>
        <begin position="120"/>
        <end position="310"/>
    </location>
</feature>
<dbReference type="InterPro" id="IPR013815">
    <property type="entry name" value="ATP_grasp_subdomain_1"/>
</dbReference>
<evidence type="ECO:0000259" key="2">
    <source>
        <dbReference type="PROSITE" id="PS50975"/>
    </source>
</evidence>
<evidence type="ECO:0000313" key="4">
    <source>
        <dbReference type="Proteomes" id="UP001215231"/>
    </source>
</evidence>
<dbReference type="InterPro" id="IPR011761">
    <property type="entry name" value="ATP-grasp"/>
</dbReference>
<dbReference type="InterPro" id="IPR005479">
    <property type="entry name" value="CPAse_ATP-bd"/>
</dbReference>
<evidence type="ECO:0000256" key="1">
    <source>
        <dbReference type="PROSITE-ProRule" id="PRU00409"/>
    </source>
</evidence>
<keyword evidence="1" id="KW-0067">ATP-binding</keyword>
<dbReference type="Pfam" id="PF02786">
    <property type="entry name" value="CPSase_L_D2"/>
    <property type="match status" value="1"/>
</dbReference>
<gene>
    <name evidence="3" type="ORF">H3N35_01855</name>
</gene>
<organism evidence="3 4">
    <name type="scientific">Thalassomonas haliotis</name>
    <dbReference type="NCBI Taxonomy" id="485448"/>
    <lineage>
        <taxon>Bacteria</taxon>
        <taxon>Pseudomonadati</taxon>
        <taxon>Pseudomonadota</taxon>
        <taxon>Gammaproteobacteria</taxon>
        <taxon>Alteromonadales</taxon>
        <taxon>Colwelliaceae</taxon>
        <taxon>Thalassomonas</taxon>
    </lineage>
</organism>
<reference evidence="3 4" key="1">
    <citation type="journal article" date="2022" name="Mar. Drugs">
        <title>Bioassay-Guided Fractionation Leads to the Detection of Cholic Acid Generated by the Rare Thalassomonas sp.</title>
        <authorList>
            <person name="Pheiffer F."/>
            <person name="Schneider Y.K."/>
            <person name="Hansen E.H."/>
            <person name="Andersen J.H."/>
            <person name="Isaksson J."/>
            <person name="Busche T."/>
            <person name="R C."/>
            <person name="Kalinowski J."/>
            <person name="Zyl L.V."/>
            <person name="Trindade M."/>
        </authorList>
    </citation>
    <scope>NUCLEOTIDE SEQUENCE [LARGE SCALE GENOMIC DNA]</scope>
    <source>
        <strain evidence="3 4">A5K-61T</strain>
    </source>
</reference>
<evidence type="ECO:0000313" key="3">
    <source>
        <dbReference type="EMBL" id="WDE12255.1"/>
    </source>
</evidence>
<name>A0ABY7VFL1_9GAMM</name>
<accession>A0ABY7VFL1</accession>
<dbReference type="Gene3D" id="3.30.1490.20">
    <property type="entry name" value="ATP-grasp fold, A domain"/>
    <property type="match status" value="1"/>
</dbReference>
<dbReference type="Proteomes" id="UP001215231">
    <property type="component" value="Chromosome"/>
</dbReference>
<dbReference type="SUPFAM" id="SSF56059">
    <property type="entry name" value="Glutathione synthetase ATP-binding domain-like"/>
    <property type="match status" value="1"/>
</dbReference>
<proteinExistence type="predicted"/>
<keyword evidence="4" id="KW-1185">Reference proteome</keyword>
<dbReference type="Gene3D" id="3.30.470.20">
    <property type="entry name" value="ATP-grasp fold, B domain"/>
    <property type="match status" value="1"/>
</dbReference>